<name>A0A437RLF4_9BURK</name>
<evidence type="ECO:0008006" key="4">
    <source>
        <dbReference type="Google" id="ProtNLM"/>
    </source>
</evidence>
<gene>
    <name evidence="2" type="ORF">EOE66_07840</name>
</gene>
<dbReference type="Proteomes" id="UP000285575">
    <property type="component" value="Unassembled WGS sequence"/>
</dbReference>
<keyword evidence="1" id="KW-0732">Signal</keyword>
<protein>
    <recommendedName>
        <fullName evidence="4">DUF2845 domain-containing protein</fullName>
    </recommendedName>
</protein>
<evidence type="ECO:0000313" key="2">
    <source>
        <dbReference type="EMBL" id="RVU47631.1"/>
    </source>
</evidence>
<accession>A0A437RLF4</accession>
<dbReference type="AlphaFoldDB" id="A0A437RLF4"/>
<evidence type="ECO:0000313" key="3">
    <source>
        <dbReference type="Proteomes" id="UP000285575"/>
    </source>
</evidence>
<comment type="caution">
    <text evidence="2">The sequence shown here is derived from an EMBL/GenBank/DDBJ whole genome shotgun (WGS) entry which is preliminary data.</text>
</comment>
<feature type="signal peptide" evidence="1">
    <location>
        <begin position="1"/>
        <end position="21"/>
    </location>
</feature>
<organism evidence="2 3">
    <name type="scientific">Rubrivivax rivuli</name>
    <dbReference type="NCBI Taxonomy" id="1862385"/>
    <lineage>
        <taxon>Bacteria</taxon>
        <taxon>Pseudomonadati</taxon>
        <taxon>Pseudomonadota</taxon>
        <taxon>Betaproteobacteria</taxon>
        <taxon>Burkholderiales</taxon>
        <taxon>Sphaerotilaceae</taxon>
        <taxon>Rubrivivax</taxon>
    </lineage>
</organism>
<dbReference type="OrthoDB" id="8906366at2"/>
<proteinExistence type="predicted"/>
<keyword evidence="3" id="KW-1185">Reference proteome</keyword>
<evidence type="ECO:0000256" key="1">
    <source>
        <dbReference type="SAM" id="SignalP"/>
    </source>
</evidence>
<feature type="chain" id="PRO_5019229130" description="DUF2845 domain-containing protein" evidence="1">
    <location>
        <begin position="22"/>
        <end position="96"/>
    </location>
</feature>
<dbReference type="EMBL" id="SACR01000002">
    <property type="protein sequence ID" value="RVU47631.1"/>
    <property type="molecule type" value="Genomic_DNA"/>
</dbReference>
<dbReference type="RefSeq" id="WP_128228093.1">
    <property type="nucleotide sequence ID" value="NZ_SACR01000002.1"/>
</dbReference>
<sequence length="96" mass="10564">MRVTRRAIACTLAAFTALAAAADAAERGFIRKGMKEGEVVLRIGPPDHETFIRNTRGEPEEKAWTYFPAPRDAQTLTIITLKAGVVQGVERKISRP</sequence>
<reference evidence="2 3" key="1">
    <citation type="submission" date="2019-01" db="EMBL/GenBank/DDBJ databases">
        <authorList>
            <person name="Chen W.-M."/>
        </authorList>
    </citation>
    <scope>NUCLEOTIDE SEQUENCE [LARGE SCALE GENOMIC DNA]</scope>
    <source>
        <strain evidence="2 3">KYPY4</strain>
    </source>
</reference>